<dbReference type="EMBL" id="CAID01000015">
    <property type="protein sequence ID" value="CEG01748.1"/>
    <property type="molecule type" value="Genomic_DNA"/>
</dbReference>
<dbReference type="GO" id="GO:0019898">
    <property type="term" value="C:extrinsic component of membrane"/>
    <property type="evidence" value="ECO:0007669"/>
    <property type="project" value="InterPro"/>
</dbReference>
<feature type="compositionally biased region" description="Polar residues" evidence="1">
    <location>
        <begin position="36"/>
        <end position="48"/>
    </location>
</feature>
<dbReference type="Proteomes" id="UP000009170">
    <property type="component" value="Unassembled WGS sequence"/>
</dbReference>
<organism evidence="3 4">
    <name type="scientific">Ostreococcus tauri</name>
    <name type="common">Marine green alga</name>
    <dbReference type="NCBI Taxonomy" id="70448"/>
    <lineage>
        <taxon>Eukaryota</taxon>
        <taxon>Viridiplantae</taxon>
        <taxon>Chlorophyta</taxon>
        <taxon>Mamiellophyceae</taxon>
        <taxon>Mamiellales</taxon>
        <taxon>Bathycoccaceae</taxon>
        <taxon>Ostreococcus</taxon>
    </lineage>
</organism>
<evidence type="ECO:0000256" key="1">
    <source>
        <dbReference type="SAM" id="MobiDB-lite"/>
    </source>
</evidence>
<dbReference type="AlphaFoldDB" id="A0A096PAU2"/>
<dbReference type="GeneID" id="9830846"/>
<keyword evidence="4" id="KW-1185">Reference proteome</keyword>
<dbReference type="STRING" id="70448.A0A096PAU2"/>
<feature type="domain" description="PsbP C-terminal" evidence="2">
    <location>
        <begin position="197"/>
        <end position="310"/>
    </location>
</feature>
<reference evidence="3 4" key="2">
    <citation type="journal article" date="2014" name="BMC Genomics">
        <title>An improved genome of the model marine alga Ostreococcus tauri unfolds by assessing Illumina de novo assemblies.</title>
        <authorList>
            <person name="Blanc-Mathieu R."/>
            <person name="Verhelst B."/>
            <person name="Derelle E."/>
            <person name="Rombauts S."/>
            <person name="Bouget F.Y."/>
            <person name="Carre I."/>
            <person name="Chateau A."/>
            <person name="Eyre-Walker A."/>
            <person name="Grimsley N."/>
            <person name="Moreau H."/>
            <person name="Piegu B."/>
            <person name="Rivals E."/>
            <person name="Schackwitz W."/>
            <person name="Van de Peer Y."/>
            <person name="Piganeau G."/>
        </authorList>
    </citation>
    <scope>NUCLEOTIDE SEQUENCE [LARGE SCALE GENOMIC DNA]</scope>
    <source>
        <strain evidence="4">OTTH 0595 / CCAP 157/2 / RCC745</strain>
    </source>
</reference>
<comment type="caution">
    <text evidence="3">The sequence shown here is derived from an EMBL/GenBank/DDBJ whole genome shotgun (WGS) entry which is preliminary data.</text>
</comment>
<feature type="region of interest" description="Disordered" evidence="1">
    <location>
        <begin position="1"/>
        <end position="52"/>
    </location>
</feature>
<protein>
    <submittedName>
        <fullName evidence="3">Mog1/PsbP, alpha/beta/alpha sandwich</fullName>
    </submittedName>
</protein>
<evidence type="ECO:0000259" key="2">
    <source>
        <dbReference type="Pfam" id="PF01789"/>
    </source>
</evidence>
<dbReference type="PANTHER" id="PTHR31407:SF7">
    <property type="entry name" value="PSBP DOMAIN-CONTAINING PROTEIN 5, CHLOROPLASTIC"/>
    <property type="match status" value="1"/>
</dbReference>
<reference evidence="4" key="1">
    <citation type="journal article" date="2006" name="Proc. Natl. Acad. Sci. U.S.A.">
        <title>Genome analysis of the smallest free-living eukaryote Ostreococcus tauri unveils many unique features.</title>
        <authorList>
            <person name="Derelle E."/>
            <person name="Ferraz C."/>
            <person name="Rombauts S."/>
            <person name="Rouze P."/>
            <person name="Worden A.Z."/>
            <person name="Robbens S."/>
            <person name="Partensky F."/>
            <person name="Degroeve S."/>
            <person name="Echeynie S."/>
            <person name="Cooke R."/>
            <person name="Saeys Y."/>
            <person name="Wuyts J."/>
            <person name="Jabbari K."/>
            <person name="Bowler C."/>
            <person name="Panaud O."/>
            <person name="Piegu B."/>
            <person name="Ball S.G."/>
            <person name="Ral J.-P."/>
            <person name="Bouget F.-Y."/>
            <person name="Piganeau G."/>
            <person name="De Baets B."/>
            <person name="Picard A."/>
            <person name="Delseny M."/>
            <person name="Demaille J."/>
            <person name="Van de Peer Y."/>
            <person name="Moreau H."/>
        </authorList>
    </citation>
    <scope>NUCLEOTIDE SEQUENCE [LARGE SCALE GENOMIC DNA]</scope>
    <source>
        <strain evidence="4">OTTH 0595 / CCAP 157/2 / RCC745</strain>
    </source>
</reference>
<dbReference type="GO" id="GO:0015979">
    <property type="term" value="P:photosynthesis"/>
    <property type="evidence" value="ECO:0007669"/>
    <property type="project" value="InterPro"/>
</dbReference>
<sequence>MLAKAPHAHPVHKTRAVDRRSALQSASRRRDAILSKVTTKSLESSSSDAVHARYDSIDAREPRASRRFMTSTFVAAIASASIGVSGKADADELLIEAAEEKIEPASASPEVASERPVEEKRKLAKKAVKSESLAYEFEYATEAESGKPIGWATSRERDTYSSAEPMSPNARQRIVYELLSFKGPLTTVVSLSPTPPALESRPTKDWTAKQVANAVLADKATGRVASGQRVSLAEVDNAVTETIDGNKYYYYEYISQGSPNLREPEATTFRHSFGVTVERDGYLYTLSTSAPEIYWDELSRGFDESIKSFRLTTPNKKKYKQPGNEPLVSLPF</sequence>
<dbReference type="PANTHER" id="PTHR31407">
    <property type="match status" value="1"/>
</dbReference>
<gene>
    <name evidence="3" type="ORF">OT_ostta15g01230</name>
</gene>
<evidence type="ECO:0000313" key="4">
    <source>
        <dbReference type="Proteomes" id="UP000009170"/>
    </source>
</evidence>
<dbReference type="InParanoid" id="A0A096PAU2"/>
<dbReference type="GO" id="GO:0009654">
    <property type="term" value="C:photosystem II oxygen evolving complex"/>
    <property type="evidence" value="ECO:0007669"/>
    <property type="project" value="InterPro"/>
</dbReference>
<dbReference type="InterPro" id="IPR016123">
    <property type="entry name" value="Mog1/PsbP_a/b/a-sand"/>
</dbReference>
<dbReference type="FunCoup" id="A0A096PAU2">
    <property type="interactions" value="615"/>
</dbReference>
<accession>A0A096PAU2</accession>
<dbReference type="Pfam" id="PF01789">
    <property type="entry name" value="PsbP"/>
    <property type="match status" value="1"/>
</dbReference>
<feature type="compositionally biased region" description="Basic residues" evidence="1">
    <location>
        <begin position="1"/>
        <end position="14"/>
    </location>
</feature>
<dbReference type="Gene3D" id="3.40.1000.10">
    <property type="entry name" value="Mog1/PsbP, alpha/beta/alpha sandwich"/>
    <property type="match status" value="1"/>
</dbReference>
<dbReference type="KEGG" id="ota:OT_ostta15g01230"/>
<dbReference type="OrthoDB" id="1903117at2759"/>
<evidence type="ECO:0000313" key="3">
    <source>
        <dbReference type="EMBL" id="CEG01748.1"/>
    </source>
</evidence>
<name>A0A096PAU2_OSTTA</name>
<dbReference type="InterPro" id="IPR002683">
    <property type="entry name" value="PsbP_C"/>
</dbReference>
<dbReference type="GO" id="GO:0005509">
    <property type="term" value="F:calcium ion binding"/>
    <property type="evidence" value="ECO:0007669"/>
    <property type="project" value="InterPro"/>
</dbReference>
<dbReference type="SUPFAM" id="SSF55724">
    <property type="entry name" value="Mog1p/PsbP-like"/>
    <property type="match status" value="1"/>
</dbReference>
<proteinExistence type="predicted"/>
<dbReference type="RefSeq" id="XP_022841148.1">
    <property type="nucleotide sequence ID" value="XM_022982391.1"/>
</dbReference>